<protein>
    <recommendedName>
        <fullName evidence="3">alcohol dehydrogenase</fullName>
        <ecNumber evidence="3">1.1.1.1</ecNumber>
    </recommendedName>
</protein>
<keyword evidence="10" id="KW-1185">Reference proteome</keyword>
<dbReference type="GO" id="GO:0046872">
    <property type="term" value="F:metal ion binding"/>
    <property type="evidence" value="ECO:0007669"/>
    <property type="project" value="UniProtKB-KW"/>
</dbReference>
<dbReference type="SMART" id="SM00829">
    <property type="entry name" value="PKS_ER"/>
    <property type="match status" value="1"/>
</dbReference>
<name>A0A9P9EKS3_9HYPO</name>
<evidence type="ECO:0000256" key="4">
    <source>
        <dbReference type="ARBA" id="ARBA00022723"/>
    </source>
</evidence>
<dbReference type="InterPro" id="IPR013149">
    <property type="entry name" value="ADH-like_C"/>
</dbReference>
<evidence type="ECO:0000256" key="1">
    <source>
        <dbReference type="ARBA" id="ARBA00001947"/>
    </source>
</evidence>
<dbReference type="FunFam" id="3.40.50.720:FF:000039">
    <property type="entry name" value="Alcohol dehydrogenase AdhP"/>
    <property type="match status" value="1"/>
</dbReference>
<sequence length="358" mass="37949">MSPLPLTQRAVVIKNPGENWIAEISSSHPVPQPGPGQALVRLTYTGVCHSDLSCINGGWGLQLDCDVPGHEGVGRIVAYHEDLDASALPALGTRVGVPLMQRPCGTCANCSLPDGEVYCPNTKLLGSFCDGTFQQYIAIYTDYMVLLPDSPGVDDATLAPTLCGGVTAYKALKKSGAKRGDWVAIAGAGGGLGNFAIQYAISMGFRVIGIDTGEDKREATLRLGAAAFIDFRTVNNVPAEVLKTTAGNGVQAAIVLAPSEVTYNEALQYLAMQGCLMCVAMPHGDAKLQVAPIFVCRRDITIKGSFVGTRDDITEALGYVVRGEVKPDVVVYPIDEIEDIFRKMEAGNIQGRAVLDLS</sequence>
<dbReference type="SUPFAM" id="SSF50129">
    <property type="entry name" value="GroES-like"/>
    <property type="match status" value="1"/>
</dbReference>
<evidence type="ECO:0000256" key="6">
    <source>
        <dbReference type="ARBA" id="ARBA00023002"/>
    </source>
</evidence>
<evidence type="ECO:0000256" key="3">
    <source>
        <dbReference type="ARBA" id="ARBA00013190"/>
    </source>
</evidence>
<comment type="caution">
    <text evidence="9">The sequence shown here is derived from an EMBL/GenBank/DDBJ whole genome shotgun (WGS) entry which is preliminary data.</text>
</comment>
<keyword evidence="7" id="KW-0520">NAD</keyword>
<evidence type="ECO:0000256" key="7">
    <source>
        <dbReference type="ARBA" id="ARBA00023027"/>
    </source>
</evidence>
<dbReference type="Gene3D" id="3.40.50.720">
    <property type="entry name" value="NAD(P)-binding Rossmann-like Domain"/>
    <property type="match status" value="1"/>
</dbReference>
<dbReference type="Proteomes" id="UP000717696">
    <property type="component" value="Unassembled WGS sequence"/>
</dbReference>
<evidence type="ECO:0000256" key="5">
    <source>
        <dbReference type="ARBA" id="ARBA00022833"/>
    </source>
</evidence>
<gene>
    <name evidence="9" type="ORF">B0J13DRAFT_596898</name>
</gene>
<evidence type="ECO:0000256" key="2">
    <source>
        <dbReference type="ARBA" id="ARBA00008072"/>
    </source>
</evidence>
<dbReference type="InterPro" id="IPR020843">
    <property type="entry name" value="ER"/>
</dbReference>
<dbReference type="InterPro" id="IPR013154">
    <property type="entry name" value="ADH-like_N"/>
</dbReference>
<dbReference type="EC" id="1.1.1.1" evidence="3"/>
<reference evidence="9" key="1">
    <citation type="journal article" date="2021" name="Nat. Commun.">
        <title>Genetic determinants of endophytism in the Arabidopsis root mycobiome.</title>
        <authorList>
            <person name="Mesny F."/>
            <person name="Miyauchi S."/>
            <person name="Thiergart T."/>
            <person name="Pickel B."/>
            <person name="Atanasova L."/>
            <person name="Karlsson M."/>
            <person name="Huettel B."/>
            <person name="Barry K.W."/>
            <person name="Haridas S."/>
            <person name="Chen C."/>
            <person name="Bauer D."/>
            <person name="Andreopoulos W."/>
            <person name="Pangilinan J."/>
            <person name="LaButti K."/>
            <person name="Riley R."/>
            <person name="Lipzen A."/>
            <person name="Clum A."/>
            <person name="Drula E."/>
            <person name="Henrissat B."/>
            <person name="Kohler A."/>
            <person name="Grigoriev I.V."/>
            <person name="Martin F.M."/>
            <person name="Hacquard S."/>
        </authorList>
    </citation>
    <scope>NUCLEOTIDE SEQUENCE</scope>
    <source>
        <strain evidence="9">MPI-CAGE-AT-0021</strain>
    </source>
</reference>
<keyword evidence="6" id="KW-0560">Oxidoreductase</keyword>
<accession>A0A9P9EKS3</accession>
<keyword evidence="5" id="KW-0862">Zinc</keyword>
<dbReference type="AlphaFoldDB" id="A0A9P9EKS3"/>
<comment type="cofactor">
    <cofactor evidence="1">
        <name>Zn(2+)</name>
        <dbReference type="ChEBI" id="CHEBI:29105"/>
    </cofactor>
</comment>
<organism evidence="9 10">
    <name type="scientific">Dactylonectria estremocensis</name>
    <dbReference type="NCBI Taxonomy" id="1079267"/>
    <lineage>
        <taxon>Eukaryota</taxon>
        <taxon>Fungi</taxon>
        <taxon>Dikarya</taxon>
        <taxon>Ascomycota</taxon>
        <taxon>Pezizomycotina</taxon>
        <taxon>Sordariomycetes</taxon>
        <taxon>Hypocreomycetidae</taxon>
        <taxon>Hypocreales</taxon>
        <taxon>Nectriaceae</taxon>
        <taxon>Dactylonectria</taxon>
    </lineage>
</organism>
<proteinExistence type="inferred from homology"/>
<dbReference type="GO" id="GO:0004022">
    <property type="term" value="F:alcohol dehydrogenase (NAD+) activity"/>
    <property type="evidence" value="ECO:0007669"/>
    <property type="project" value="UniProtKB-EC"/>
</dbReference>
<dbReference type="InterPro" id="IPR036291">
    <property type="entry name" value="NAD(P)-bd_dom_sf"/>
</dbReference>
<dbReference type="PANTHER" id="PTHR42940">
    <property type="entry name" value="ALCOHOL DEHYDROGENASE 1-RELATED"/>
    <property type="match status" value="1"/>
</dbReference>
<dbReference type="SUPFAM" id="SSF51735">
    <property type="entry name" value="NAD(P)-binding Rossmann-fold domains"/>
    <property type="match status" value="1"/>
</dbReference>
<dbReference type="CDD" id="cd08297">
    <property type="entry name" value="CAD3"/>
    <property type="match status" value="1"/>
</dbReference>
<evidence type="ECO:0000259" key="8">
    <source>
        <dbReference type="SMART" id="SM00829"/>
    </source>
</evidence>
<feature type="domain" description="Enoyl reductase (ER)" evidence="8">
    <location>
        <begin position="17"/>
        <end position="355"/>
    </location>
</feature>
<comment type="similarity">
    <text evidence="2">Belongs to the zinc-containing alcohol dehydrogenase family.</text>
</comment>
<dbReference type="OrthoDB" id="1879366at2759"/>
<dbReference type="Gene3D" id="3.90.180.10">
    <property type="entry name" value="Medium-chain alcohol dehydrogenases, catalytic domain"/>
    <property type="match status" value="1"/>
</dbReference>
<dbReference type="EMBL" id="JAGMUU010000014">
    <property type="protein sequence ID" value="KAH7139995.1"/>
    <property type="molecule type" value="Genomic_DNA"/>
</dbReference>
<evidence type="ECO:0000313" key="9">
    <source>
        <dbReference type="EMBL" id="KAH7139995.1"/>
    </source>
</evidence>
<dbReference type="PANTHER" id="PTHR42940:SF3">
    <property type="entry name" value="ALCOHOL DEHYDROGENASE 1-RELATED"/>
    <property type="match status" value="1"/>
</dbReference>
<keyword evidence="4" id="KW-0479">Metal-binding</keyword>
<evidence type="ECO:0000313" key="10">
    <source>
        <dbReference type="Proteomes" id="UP000717696"/>
    </source>
</evidence>
<dbReference type="Pfam" id="PF00107">
    <property type="entry name" value="ADH_zinc_N"/>
    <property type="match status" value="1"/>
</dbReference>
<dbReference type="InterPro" id="IPR011032">
    <property type="entry name" value="GroES-like_sf"/>
</dbReference>
<dbReference type="GO" id="GO:0005737">
    <property type="term" value="C:cytoplasm"/>
    <property type="evidence" value="ECO:0007669"/>
    <property type="project" value="TreeGrafter"/>
</dbReference>
<dbReference type="Pfam" id="PF08240">
    <property type="entry name" value="ADH_N"/>
    <property type="match status" value="1"/>
</dbReference>